<evidence type="ECO:0000259" key="2">
    <source>
        <dbReference type="Pfam" id="PF01370"/>
    </source>
</evidence>
<sequence length="297" mass="32930">TGANGFIGSNLVRFLAKDKSLSVASIIGPGSNGQEIKGDAVDILDFPHLREFIQKESPEIVIHTAGYVDLRRDFGVSTLCVDANMKGTLNVLEACRLADVKKIIFPSSYEVYGKGEIPYREESRVNPPSMYSIAKLAGELMCNLYQELYGVNYTILRLPNVYGFGQPDARLIPNAIIKALAGDNIEISGNNKRDFLYMEDLLHAFYLAINNNLCDNRIINIGSGKGIGILEVVKVIANLLKSNIKIVVNPQVKRIGESEEMIQDISLAKEILGWVPQYSLEQGLKKTITYYKNKVLN</sequence>
<dbReference type="SUPFAM" id="SSF51735">
    <property type="entry name" value="NAD(P)-binding Rossmann-fold domains"/>
    <property type="match status" value="1"/>
</dbReference>
<dbReference type="EMBL" id="PEYT01000007">
    <property type="protein sequence ID" value="PIS23245.1"/>
    <property type="molecule type" value="Genomic_DNA"/>
</dbReference>
<proteinExistence type="inferred from homology"/>
<protein>
    <recommendedName>
        <fullName evidence="2">NAD-dependent epimerase/dehydratase domain-containing protein</fullName>
    </recommendedName>
</protein>
<comment type="similarity">
    <text evidence="1">Belongs to the NAD(P)-dependent epimerase/dehydratase family.</text>
</comment>
<reference evidence="4" key="1">
    <citation type="submission" date="2017-09" db="EMBL/GenBank/DDBJ databases">
        <title>Depth-based differentiation of microbial function through sediment-hosted aquifers and enrichment of novel symbionts in the deep terrestrial subsurface.</title>
        <authorList>
            <person name="Probst A.J."/>
            <person name="Ladd B."/>
            <person name="Jarett J.K."/>
            <person name="Geller-Mcgrath D.E."/>
            <person name="Sieber C.M.K."/>
            <person name="Emerson J.B."/>
            <person name="Anantharaman K."/>
            <person name="Thomas B.C."/>
            <person name="Malmstrom R."/>
            <person name="Stieglmeier M."/>
            <person name="Klingl A."/>
            <person name="Woyke T."/>
            <person name="Ryan C.M."/>
            <person name="Banfield J.F."/>
        </authorList>
    </citation>
    <scope>NUCLEOTIDE SEQUENCE [LARGE SCALE GENOMIC DNA]</scope>
</reference>
<name>A0A2H0XEL0_UNCKA</name>
<dbReference type="Pfam" id="PF01370">
    <property type="entry name" value="Epimerase"/>
    <property type="match status" value="1"/>
</dbReference>
<dbReference type="PANTHER" id="PTHR43000">
    <property type="entry name" value="DTDP-D-GLUCOSE 4,6-DEHYDRATASE-RELATED"/>
    <property type="match status" value="1"/>
</dbReference>
<comment type="caution">
    <text evidence="3">The sequence shown here is derived from an EMBL/GenBank/DDBJ whole genome shotgun (WGS) entry which is preliminary data.</text>
</comment>
<evidence type="ECO:0000313" key="4">
    <source>
        <dbReference type="Proteomes" id="UP000230340"/>
    </source>
</evidence>
<accession>A0A2H0XEL0</accession>
<feature type="domain" description="NAD-dependent epimerase/dehydratase" evidence="2">
    <location>
        <begin position="1"/>
        <end position="222"/>
    </location>
</feature>
<dbReference type="Gene3D" id="3.40.50.720">
    <property type="entry name" value="NAD(P)-binding Rossmann-like Domain"/>
    <property type="match status" value="1"/>
</dbReference>
<dbReference type="Proteomes" id="UP000230340">
    <property type="component" value="Unassembled WGS sequence"/>
</dbReference>
<dbReference type="InterPro" id="IPR036291">
    <property type="entry name" value="NAD(P)-bd_dom_sf"/>
</dbReference>
<evidence type="ECO:0000256" key="1">
    <source>
        <dbReference type="ARBA" id="ARBA00007637"/>
    </source>
</evidence>
<organism evidence="3 4">
    <name type="scientific">candidate division WWE3 bacterium CG08_land_8_20_14_0_20_40_13</name>
    <dbReference type="NCBI Taxonomy" id="1975084"/>
    <lineage>
        <taxon>Bacteria</taxon>
        <taxon>Katanobacteria</taxon>
    </lineage>
</organism>
<feature type="non-terminal residue" evidence="3">
    <location>
        <position position="1"/>
    </location>
</feature>
<dbReference type="AlphaFoldDB" id="A0A2H0XEL0"/>
<evidence type="ECO:0000313" key="3">
    <source>
        <dbReference type="EMBL" id="PIS23245.1"/>
    </source>
</evidence>
<gene>
    <name evidence="3" type="ORF">COT49_01125</name>
</gene>
<dbReference type="InterPro" id="IPR001509">
    <property type="entry name" value="Epimerase_deHydtase"/>
</dbReference>